<accession>A0ABD0JQC2</accession>
<dbReference type="Proteomes" id="UP001519460">
    <property type="component" value="Unassembled WGS sequence"/>
</dbReference>
<dbReference type="EMBL" id="JACVVK020000362">
    <property type="protein sequence ID" value="KAK7476926.1"/>
    <property type="molecule type" value="Genomic_DNA"/>
</dbReference>
<proteinExistence type="predicted"/>
<organism evidence="1 2">
    <name type="scientific">Batillaria attramentaria</name>
    <dbReference type="NCBI Taxonomy" id="370345"/>
    <lineage>
        <taxon>Eukaryota</taxon>
        <taxon>Metazoa</taxon>
        <taxon>Spiralia</taxon>
        <taxon>Lophotrochozoa</taxon>
        <taxon>Mollusca</taxon>
        <taxon>Gastropoda</taxon>
        <taxon>Caenogastropoda</taxon>
        <taxon>Sorbeoconcha</taxon>
        <taxon>Cerithioidea</taxon>
        <taxon>Batillariidae</taxon>
        <taxon>Batillaria</taxon>
    </lineage>
</organism>
<protein>
    <submittedName>
        <fullName evidence="1">Uncharacterized protein</fullName>
    </submittedName>
</protein>
<dbReference type="PANTHER" id="PTHR13147:SF5">
    <property type="entry name" value="FOUR-JOINTED BOX PROTEIN 1"/>
    <property type="match status" value="1"/>
</dbReference>
<sequence length="196" mass="22553">MPPAVSLALDKGTVLHNRSFGRHPNCTCTWHDQNSSCTHGTYTGRDMAEVAQWSSMTILDYITANYDRAASSLHTRSSIRNVGQTSRGKFWLFDNEAAFFLSYQLLHQGSPAGKWLERAHSRLLRSTCVFQQNVIQSVLKLQRSSDPADVLEEYVRVHEPLYDHVTVENDASELLREFFPRRLRDVVDWIRHCQVM</sequence>
<evidence type="ECO:0000313" key="1">
    <source>
        <dbReference type="EMBL" id="KAK7476926.1"/>
    </source>
</evidence>
<evidence type="ECO:0000313" key="2">
    <source>
        <dbReference type="Proteomes" id="UP001519460"/>
    </source>
</evidence>
<dbReference type="PANTHER" id="PTHR13147">
    <property type="entry name" value="FOUR-JOINTED BOX PROTEIN 1"/>
    <property type="match status" value="1"/>
</dbReference>
<keyword evidence="2" id="KW-1185">Reference proteome</keyword>
<dbReference type="InterPro" id="IPR024868">
    <property type="entry name" value="FJX1/FJ"/>
</dbReference>
<comment type="caution">
    <text evidence="1">The sequence shown here is derived from an EMBL/GenBank/DDBJ whole genome shotgun (WGS) entry which is preliminary data.</text>
</comment>
<reference evidence="1 2" key="1">
    <citation type="journal article" date="2023" name="Sci. Data">
        <title>Genome assembly of the Korean intertidal mud-creeper Batillaria attramentaria.</title>
        <authorList>
            <person name="Patra A.K."/>
            <person name="Ho P.T."/>
            <person name="Jun S."/>
            <person name="Lee S.J."/>
            <person name="Kim Y."/>
            <person name="Won Y.J."/>
        </authorList>
    </citation>
    <scope>NUCLEOTIDE SEQUENCE [LARGE SCALE GENOMIC DNA]</scope>
    <source>
        <strain evidence="1">Wonlab-2016</strain>
    </source>
</reference>
<dbReference type="AlphaFoldDB" id="A0ABD0JQC2"/>
<name>A0ABD0JQC2_9CAEN</name>
<gene>
    <name evidence="1" type="ORF">BaRGS_00031865</name>
</gene>